<evidence type="ECO:0000313" key="2">
    <source>
        <dbReference type="Proteomes" id="UP001145087"/>
    </source>
</evidence>
<dbReference type="Proteomes" id="UP001145087">
    <property type="component" value="Unassembled WGS sequence"/>
</dbReference>
<evidence type="ECO:0000313" key="1">
    <source>
        <dbReference type="EMBL" id="MCY1722606.1"/>
    </source>
</evidence>
<gene>
    <name evidence="1" type="ORF">OU798_19810</name>
</gene>
<reference evidence="1" key="1">
    <citation type="submission" date="2022-11" db="EMBL/GenBank/DDBJ databases">
        <title>Marilongibacter aestuarii gen. nov., sp. nov., isolated from tidal flat sediment.</title>
        <authorList>
            <person name="Jiayan W."/>
        </authorList>
    </citation>
    <scope>NUCLEOTIDE SEQUENCE</scope>
    <source>
        <strain evidence="1">Z1-6</strain>
    </source>
</reference>
<accession>A0A9X3FCD0</accession>
<dbReference type="AlphaFoldDB" id="A0A9X3FCD0"/>
<sequence>VELLQQELGKPDLPERNEVHLLCPICRKGKMVTIWRFHQRGPPPLGSATLTLLINLVKKP</sequence>
<keyword evidence="2" id="KW-1185">Reference proteome</keyword>
<comment type="caution">
    <text evidence="1">The sequence shown here is derived from an EMBL/GenBank/DDBJ whole genome shotgun (WGS) entry which is preliminary data.</text>
</comment>
<name>A0A9X3FCD0_9BACT</name>
<proteinExistence type="predicted"/>
<feature type="non-terminal residue" evidence="1">
    <location>
        <position position="1"/>
    </location>
</feature>
<dbReference type="EMBL" id="JAPOHD010000060">
    <property type="protein sequence ID" value="MCY1722606.1"/>
    <property type="molecule type" value="Genomic_DNA"/>
</dbReference>
<protein>
    <submittedName>
        <fullName evidence="1">Uncharacterized protein</fullName>
    </submittedName>
</protein>
<organism evidence="1 2">
    <name type="scientific">Draconibacterium aestuarii</name>
    <dbReference type="NCBI Taxonomy" id="2998507"/>
    <lineage>
        <taxon>Bacteria</taxon>
        <taxon>Pseudomonadati</taxon>
        <taxon>Bacteroidota</taxon>
        <taxon>Bacteroidia</taxon>
        <taxon>Marinilabiliales</taxon>
        <taxon>Prolixibacteraceae</taxon>
        <taxon>Draconibacterium</taxon>
    </lineage>
</organism>